<name>A0A381NWC0_9ZZZZ</name>
<gene>
    <name evidence="1" type="ORF">METZ01_LOCUS10627</name>
</gene>
<dbReference type="EMBL" id="UINC01000577">
    <property type="protein sequence ID" value="SUZ57773.1"/>
    <property type="molecule type" value="Genomic_DNA"/>
</dbReference>
<protein>
    <submittedName>
        <fullName evidence="1">Uncharacterized protein</fullName>
    </submittedName>
</protein>
<organism evidence="1">
    <name type="scientific">marine metagenome</name>
    <dbReference type="NCBI Taxonomy" id="408172"/>
    <lineage>
        <taxon>unclassified sequences</taxon>
        <taxon>metagenomes</taxon>
        <taxon>ecological metagenomes</taxon>
    </lineage>
</organism>
<sequence>MVLFVQDDNKDKKGINKLNNTFI</sequence>
<accession>A0A381NWC0</accession>
<proteinExistence type="predicted"/>
<reference evidence="1" key="1">
    <citation type="submission" date="2018-05" db="EMBL/GenBank/DDBJ databases">
        <authorList>
            <person name="Lanie J.A."/>
            <person name="Ng W.-L."/>
            <person name="Kazmierczak K.M."/>
            <person name="Andrzejewski T.M."/>
            <person name="Davidsen T.M."/>
            <person name="Wayne K.J."/>
            <person name="Tettelin H."/>
            <person name="Glass J.I."/>
            <person name="Rusch D."/>
            <person name="Podicherti R."/>
            <person name="Tsui H.-C.T."/>
            <person name="Winkler M.E."/>
        </authorList>
    </citation>
    <scope>NUCLEOTIDE SEQUENCE</scope>
</reference>
<dbReference type="AlphaFoldDB" id="A0A381NWC0"/>
<evidence type="ECO:0000313" key="1">
    <source>
        <dbReference type="EMBL" id="SUZ57773.1"/>
    </source>
</evidence>